<dbReference type="Proteomes" id="UP000024404">
    <property type="component" value="Unassembled WGS sequence"/>
</dbReference>
<organism evidence="1 2">
    <name type="scientific">Onchocerca volvulus</name>
    <dbReference type="NCBI Taxonomy" id="6282"/>
    <lineage>
        <taxon>Eukaryota</taxon>
        <taxon>Metazoa</taxon>
        <taxon>Ecdysozoa</taxon>
        <taxon>Nematoda</taxon>
        <taxon>Chromadorea</taxon>
        <taxon>Rhabditida</taxon>
        <taxon>Spirurina</taxon>
        <taxon>Spiruromorpha</taxon>
        <taxon>Filarioidea</taxon>
        <taxon>Onchocercidae</taxon>
        <taxon>Onchocerca</taxon>
    </lineage>
</organism>
<reference evidence="2" key="1">
    <citation type="submission" date="2013-10" db="EMBL/GenBank/DDBJ databases">
        <title>Genome sequencing of Onchocerca volvulus.</title>
        <authorList>
            <person name="Cotton J."/>
            <person name="Tsai J."/>
            <person name="Stanley E."/>
            <person name="Tracey A."/>
            <person name="Holroyd N."/>
            <person name="Lustigman S."/>
            <person name="Berriman M."/>
        </authorList>
    </citation>
    <scope>NUCLEOTIDE SEQUENCE</scope>
</reference>
<protein>
    <submittedName>
        <fullName evidence="1">Uncharacterized protein</fullName>
    </submittedName>
</protein>
<evidence type="ECO:0000313" key="2">
    <source>
        <dbReference type="Proteomes" id="UP000024404"/>
    </source>
</evidence>
<accession>A0A8R1TMP0</accession>
<dbReference type="EnsemblMetazoa" id="OVOC12947.1">
    <property type="protein sequence ID" value="OVOC12947.1"/>
    <property type="gene ID" value="WBGene00249756"/>
</dbReference>
<name>A0A8R1TMP0_ONCVO</name>
<dbReference type="AlphaFoldDB" id="A0A8R1TMP0"/>
<keyword evidence="2" id="KW-1185">Reference proteome</keyword>
<proteinExistence type="predicted"/>
<sequence>MASKAAGGPLIRHSPETKWYDYGECRIRGPPAAFDA</sequence>
<evidence type="ECO:0000313" key="1">
    <source>
        <dbReference type="EnsemblMetazoa" id="OVOC12947.1"/>
    </source>
</evidence>
<reference evidence="1" key="2">
    <citation type="submission" date="2022-06" db="UniProtKB">
        <authorList>
            <consortium name="EnsemblMetazoa"/>
        </authorList>
    </citation>
    <scope>IDENTIFICATION</scope>
</reference>
<dbReference type="EMBL" id="CMVM020001018">
    <property type="status" value="NOT_ANNOTATED_CDS"/>
    <property type="molecule type" value="Genomic_DNA"/>
</dbReference>